<feature type="domain" description="HTTM-like" evidence="7">
    <location>
        <begin position="21"/>
        <end position="291"/>
    </location>
</feature>
<organism evidence="8 9">
    <name type="scientific">Nocardiopsis terrae</name>
    <dbReference type="NCBI Taxonomy" id="372655"/>
    <lineage>
        <taxon>Bacteria</taxon>
        <taxon>Bacillati</taxon>
        <taxon>Actinomycetota</taxon>
        <taxon>Actinomycetes</taxon>
        <taxon>Streptosporangiales</taxon>
        <taxon>Nocardiopsidaceae</taxon>
        <taxon>Nocardiopsis</taxon>
    </lineage>
</organism>
<dbReference type="NCBIfam" id="TIGR04033">
    <property type="entry name" value="export_SdpB"/>
    <property type="match status" value="1"/>
</dbReference>
<evidence type="ECO:0000259" key="7">
    <source>
        <dbReference type="SMART" id="SM00752"/>
    </source>
</evidence>
<feature type="transmembrane region" description="Helical" evidence="6">
    <location>
        <begin position="84"/>
        <end position="101"/>
    </location>
</feature>
<dbReference type="EMBL" id="JADBDY010000001">
    <property type="protein sequence ID" value="MBE1460498.1"/>
    <property type="molecule type" value="Genomic_DNA"/>
</dbReference>
<evidence type="ECO:0000256" key="3">
    <source>
        <dbReference type="ARBA" id="ARBA00022989"/>
    </source>
</evidence>
<dbReference type="InterPro" id="IPR052964">
    <property type="entry name" value="Sporulation_signal_mat"/>
</dbReference>
<evidence type="ECO:0000256" key="6">
    <source>
        <dbReference type="SAM" id="Phobius"/>
    </source>
</evidence>
<sequence>MTAVKATANRVFSRVSAASAAFPEQSRVLGLGRTIVALAQASVLGLTPSAYLFVPVGTDEFEPTCDAPYAVGAYCLANGIDRQIVSWFLLAILLVVASGLLPRYTALPHFWVSFSIHGHIALLDGGETAAQVGTAFLVLACANDRRMWHWQRPRNPEKASVFQGVAWAGHWGLRLQLAYLYFNSSAAKLAVEQWGSGTAVYYVTRMESFGASGLFADTALWLTAVPAATLVLSWGTVVGEAGLAFLILRGGRMQVLAFAVCAVLHIGIILSIGIVSFGLTMVGLVMCATSRGLSEYARRTRVRGQEDREVLGPSTQAPKASEKPAKRPQTTGQH</sequence>
<comment type="subcellular location">
    <subcellularLocation>
        <location evidence="1">Endomembrane system</location>
        <topology evidence="1">Multi-pass membrane protein</topology>
    </subcellularLocation>
</comment>
<name>A0ABR9HNF7_9ACTN</name>
<dbReference type="RefSeq" id="WP_225942567.1">
    <property type="nucleotide sequence ID" value="NZ_BMXJ01000001.1"/>
</dbReference>
<gene>
    <name evidence="8" type="ORF">H4W79_004712</name>
</gene>
<dbReference type="PANTHER" id="PTHR39535">
    <property type="entry name" value="SPORULATION-DELAYING PROTEIN SDPB"/>
    <property type="match status" value="1"/>
</dbReference>
<proteinExistence type="predicted"/>
<reference evidence="8 9" key="1">
    <citation type="submission" date="2020-10" db="EMBL/GenBank/DDBJ databases">
        <title>Sequencing the genomes of 1000 actinobacteria strains.</title>
        <authorList>
            <person name="Klenk H.-P."/>
        </authorList>
    </citation>
    <scope>NUCLEOTIDE SEQUENCE [LARGE SCALE GENOMIC DNA]</scope>
    <source>
        <strain evidence="8 9">DSM 45157</strain>
    </source>
</reference>
<feature type="transmembrane region" description="Helical" evidence="6">
    <location>
        <begin position="255"/>
        <end position="288"/>
    </location>
</feature>
<dbReference type="Proteomes" id="UP000598217">
    <property type="component" value="Unassembled WGS sequence"/>
</dbReference>
<evidence type="ECO:0000256" key="5">
    <source>
        <dbReference type="SAM" id="MobiDB-lite"/>
    </source>
</evidence>
<feature type="region of interest" description="Disordered" evidence="5">
    <location>
        <begin position="299"/>
        <end position="334"/>
    </location>
</feature>
<evidence type="ECO:0000256" key="4">
    <source>
        <dbReference type="ARBA" id="ARBA00023136"/>
    </source>
</evidence>
<dbReference type="SMART" id="SM00752">
    <property type="entry name" value="HTTM"/>
    <property type="match status" value="1"/>
</dbReference>
<dbReference type="InterPro" id="IPR011020">
    <property type="entry name" value="HTTM-like"/>
</dbReference>
<evidence type="ECO:0000313" key="9">
    <source>
        <dbReference type="Proteomes" id="UP000598217"/>
    </source>
</evidence>
<dbReference type="PANTHER" id="PTHR39535:SF2">
    <property type="entry name" value="HTTM DOMAIN-CONTAINING PROTEIN"/>
    <property type="match status" value="1"/>
</dbReference>
<evidence type="ECO:0000313" key="8">
    <source>
        <dbReference type="EMBL" id="MBE1460498.1"/>
    </source>
</evidence>
<keyword evidence="4 6" id="KW-0472">Membrane</keyword>
<evidence type="ECO:0000256" key="2">
    <source>
        <dbReference type="ARBA" id="ARBA00022692"/>
    </source>
</evidence>
<evidence type="ECO:0000256" key="1">
    <source>
        <dbReference type="ARBA" id="ARBA00004127"/>
    </source>
</evidence>
<keyword evidence="2 6" id="KW-0812">Transmembrane</keyword>
<protein>
    <submittedName>
        <fullName evidence="8">Antimicrobial peptide system SdpB family protein</fullName>
    </submittedName>
</protein>
<keyword evidence="9" id="KW-1185">Reference proteome</keyword>
<comment type="caution">
    <text evidence="8">The sequence shown here is derived from an EMBL/GenBank/DDBJ whole genome shotgun (WGS) entry which is preliminary data.</text>
</comment>
<accession>A0ABR9HNF7</accession>
<keyword evidence="3 6" id="KW-1133">Transmembrane helix</keyword>
<dbReference type="InterPro" id="IPR023894">
    <property type="entry name" value="Sporulation_SdpB"/>
</dbReference>